<organism evidence="2 3">
    <name type="scientific">Arthrobacter ulcerisalmonis</name>
    <dbReference type="NCBI Taxonomy" id="2483813"/>
    <lineage>
        <taxon>Bacteria</taxon>
        <taxon>Bacillati</taxon>
        <taxon>Actinomycetota</taxon>
        <taxon>Actinomycetes</taxon>
        <taxon>Micrococcales</taxon>
        <taxon>Micrococcaceae</taxon>
        <taxon>Arthrobacter</taxon>
    </lineage>
</organism>
<dbReference type="EMBL" id="UXAU01000046">
    <property type="protein sequence ID" value="VDC33249.1"/>
    <property type="molecule type" value="Genomic_DNA"/>
</dbReference>
<sequence length="84" mass="8843">MGAQHGRPSKGRRDAILAKPPVEFGAILKKNADAEGLSYGEYLVMLAADALGMPQYAPPLPRDRAAELPIPELNTSKGATTKAA</sequence>
<dbReference type="RefSeq" id="WP_124093345.1">
    <property type="nucleotide sequence ID" value="NZ_CBCRYA010000036.1"/>
</dbReference>
<proteinExistence type="predicted"/>
<protein>
    <submittedName>
        <fullName evidence="2">Uncharacterized protein</fullName>
    </submittedName>
</protein>
<dbReference type="Proteomes" id="UP000280861">
    <property type="component" value="Unassembled WGS sequence"/>
</dbReference>
<dbReference type="AlphaFoldDB" id="A0A3P5XNH8"/>
<keyword evidence="3" id="KW-1185">Reference proteome</keyword>
<feature type="region of interest" description="Disordered" evidence="1">
    <location>
        <begin position="62"/>
        <end position="84"/>
    </location>
</feature>
<evidence type="ECO:0000256" key="1">
    <source>
        <dbReference type="SAM" id="MobiDB-lite"/>
    </source>
</evidence>
<evidence type="ECO:0000313" key="3">
    <source>
        <dbReference type="Proteomes" id="UP000280861"/>
    </source>
</evidence>
<dbReference type="OrthoDB" id="5122457at2"/>
<name>A0A3P5XNH8_9MICC</name>
<gene>
    <name evidence="2" type="ORF">PSET11_03278</name>
</gene>
<feature type="compositionally biased region" description="Polar residues" evidence="1">
    <location>
        <begin position="73"/>
        <end position="84"/>
    </location>
</feature>
<accession>A0A3P5XNH8</accession>
<evidence type="ECO:0000313" key="2">
    <source>
        <dbReference type="EMBL" id="VDC33249.1"/>
    </source>
</evidence>
<reference evidence="2 3" key="1">
    <citation type="submission" date="2018-11" db="EMBL/GenBank/DDBJ databases">
        <authorList>
            <person name="Criscuolo A."/>
        </authorList>
    </citation>
    <scope>NUCLEOTIDE SEQUENCE [LARGE SCALE GENOMIC DNA]</scope>
    <source>
        <strain evidence="2">AT11b</strain>
    </source>
</reference>